<keyword evidence="2" id="KW-1185">Reference proteome</keyword>
<protein>
    <submittedName>
        <fullName evidence="1">Uncharacterized protein</fullName>
    </submittedName>
</protein>
<evidence type="ECO:0000313" key="1">
    <source>
        <dbReference type="EMBL" id="GGE12392.1"/>
    </source>
</evidence>
<evidence type="ECO:0000313" key="2">
    <source>
        <dbReference type="Proteomes" id="UP000625210"/>
    </source>
</evidence>
<organism evidence="1 2">
    <name type="scientific">Marinithermofilum abyssi</name>
    <dbReference type="NCBI Taxonomy" id="1571185"/>
    <lineage>
        <taxon>Bacteria</taxon>
        <taxon>Bacillati</taxon>
        <taxon>Bacillota</taxon>
        <taxon>Bacilli</taxon>
        <taxon>Bacillales</taxon>
        <taxon>Thermoactinomycetaceae</taxon>
        <taxon>Marinithermofilum</taxon>
    </lineage>
</organism>
<comment type="caution">
    <text evidence="1">The sequence shown here is derived from an EMBL/GenBank/DDBJ whole genome shotgun (WGS) entry which is preliminary data.</text>
</comment>
<sequence>MPANLKHTYCIGITFGEVVGSDPVKKEGYGSVSDGMHCPARGSVVSEENSILKNEKRDYMVNVVNTVGGPIVAEELGKTIRRVRRREFIETGEGDCIGSG</sequence>
<gene>
    <name evidence="1" type="ORF">GCM10011571_12240</name>
</gene>
<name>A0A8J2VFV6_9BACL</name>
<reference evidence="1" key="2">
    <citation type="submission" date="2020-09" db="EMBL/GenBank/DDBJ databases">
        <authorList>
            <person name="Sun Q."/>
            <person name="Zhou Y."/>
        </authorList>
    </citation>
    <scope>NUCLEOTIDE SEQUENCE</scope>
    <source>
        <strain evidence="1">CGMCC 1.15179</strain>
    </source>
</reference>
<dbReference type="Proteomes" id="UP000625210">
    <property type="component" value="Unassembled WGS sequence"/>
</dbReference>
<dbReference type="RefSeq" id="WP_188647007.1">
    <property type="nucleotide sequence ID" value="NZ_BMHQ01000003.1"/>
</dbReference>
<proteinExistence type="predicted"/>
<accession>A0A8J2VFV6</accession>
<dbReference type="AlphaFoldDB" id="A0A8J2VFV6"/>
<reference evidence="1" key="1">
    <citation type="journal article" date="2014" name="Int. J. Syst. Evol. Microbiol.">
        <title>Complete genome sequence of Corynebacterium casei LMG S-19264T (=DSM 44701T), isolated from a smear-ripened cheese.</title>
        <authorList>
            <consortium name="US DOE Joint Genome Institute (JGI-PGF)"/>
            <person name="Walter F."/>
            <person name="Albersmeier A."/>
            <person name="Kalinowski J."/>
            <person name="Ruckert C."/>
        </authorList>
    </citation>
    <scope>NUCLEOTIDE SEQUENCE</scope>
    <source>
        <strain evidence="1">CGMCC 1.15179</strain>
    </source>
</reference>
<dbReference type="EMBL" id="BMHQ01000003">
    <property type="protein sequence ID" value="GGE12392.1"/>
    <property type="molecule type" value="Genomic_DNA"/>
</dbReference>